<evidence type="ECO:0000313" key="2">
    <source>
        <dbReference type="EMBL" id="ELS53491.1"/>
    </source>
</evidence>
<name>L8P7A8_STRVR</name>
<accession>L8P7A8</accession>
<feature type="region of interest" description="Disordered" evidence="1">
    <location>
        <begin position="1"/>
        <end position="21"/>
    </location>
</feature>
<evidence type="ECO:0000313" key="3">
    <source>
        <dbReference type="Proteomes" id="UP000011205"/>
    </source>
</evidence>
<proteinExistence type="predicted"/>
<sequence length="33" mass="3583">MLDAQREEVEAGGGDGSAYTRWSARRLDAVMPS</sequence>
<evidence type="ECO:0000256" key="1">
    <source>
        <dbReference type="SAM" id="MobiDB-lite"/>
    </source>
</evidence>
<dbReference type="Proteomes" id="UP000011205">
    <property type="component" value="Unassembled WGS sequence"/>
</dbReference>
<dbReference type="EMBL" id="AMLP01000166">
    <property type="protein sequence ID" value="ELS53491.1"/>
    <property type="molecule type" value="Genomic_DNA"/>
</dbReference>
<protein>
    <submittedName>
        <fullName evidence="2">Uncharacterized protein</fullName>
    </submittedName>
</protein>
<organism evidence="2 3">
    <name type="scientific">Streptomyces viridochromogenes Tue57</name>
    <dbReference type="NCBI Taxonomy" id="1160705"/>
    <lineage>
        <taxon>Bacteria</taxon>
        <taxon>Bacillati</taxon>
        <taxon>Actinomycetota</taxon>
        <taxon>Actinomycetes</taxon>
        <taxon>Kitasatosporales</taxon>
        <taxon>Streptomycetaceae</taxon>
        <taxon>Streptomyces</taxon>
    </lineage>
</organism>
<dbReference type="AlphaFoldDB" id="L8P7A8"/>
<gene>
    <name evidence="2" type="ORF">STVIR_5559</name>
</gene>
<comment type="caution">
    <text evidence="2">The sequence shown here is derived from an EMBL/GenBank/DDBJ whole genome shotgun (WGS) entry which is preliminary data.</text>
</comment>
<reference evidence="2 3" key="1">
    <citation type="journal article" date="2013" name="Genome Announc.">
        <title>Draft Genome Sequence of Streptomyces viridochromogenes Strain Tu57, Producer of Avilamycin.</title>
        <authorList>
            <person name="Gruning B.A."/>
            <person name="Erxleben A."/>
            <person name="Hahnlein A."/>
            <person name="Gunther S."/>
        </authorList>
    </citation>
    <scope>NUCLEOTIDE SEQUENCE [LARGE SCALE GENOMIC DNA]</scope>
    <source>
        <strain evidence="2 3">Tue57</strain>
    </source>
</reference>